<feature type="domain" description="DUF2059" evidence="2">
    <location>
        <begin position="84"/>
        <end position="142"/>
    </location>
</feature>
<gene>
    <name evidence="3" type="ORF">SAMN06265380_101588</name>
</gene>
<feature type="chain" id="PRO_5021802848" description="DUF2059 domain-containing protein" evidence="1">
    <location>
        <begin position="29"/>
        <end position="280"/>
    </location>
</feature>
<organism evidence="3 4">
    <name type="scientific">Ruegeria faecimaris</name>
    <dbReference type="NCBI Taxonomy" id="686389"/>
    <lineage>
        <taxon>Bacteria</taxon>
        <taxon>Pseudomonadati</taxon>
        <taxon>Pseudomonadota</taxon>
        <taxon>Alphaproteobacteria</taxon>
        <taxon>Rhodobacterales</taxon>
        <taxon>Roseobacteraceae</taxon>
        <taxon>Ruegeria</taxon>
    </lineage>
</organism>
<dbReference type="OrthoDB" id="7830101at2"/>
<name>A0A521B4V9_9RHOB</name>
<sequence>MRHFTHHITTALSLFLFTVFMLSIPASAAGRDRIEAFLTTTGFDVALESIALASASAPQMLGFDPDGFGSDWARLTEEVFDTKDMHETAVSILEQTLSDQALNHAVEFYASDLGQRLVSAENASHLIEDDEAKQQQGQEIVAQLVREGSQRVESLKRMNTAIDSSGTSLRALQEIQIRFLLAASASGVIELQLDADELRAMMKQNETGMRQALQLSALAGAAYTYQDFSDADVITYVEALEQPLMQEVYELLNAIQYEIMAMKFEVLATKMAELHPAQDI</sequence>
<dbReference type="EMBL" id="FXTE01000001">
    <property type="protein sequence ID" value="SMO42109.1"/>
    <property type="molecule type" value="Genomic_DNA"/>
</dbReference>
<dbReference type="Pfam" id="PF09832">
    <property type="entry name" value="DUF2059"/>
    <property type="match status" value="1"/>
</dbReference>
<reference evidence="3 4" key="1">
    <citation type="submission" date="2017-05" db="EMBL/GenBank/DDBJ databases">
        <authorList>
            <person name="Varghese N."/>
            <person name="Submissions S."/>
        </authorList>
    </citation>
    <scope>NUCLEOTIDE SEQUENCE [LARGE SCALE GENOMIC DNA]</scope>
    <source>
        <strain evidence="3 4">DSM 28009</strain>
    </source>
</reference>
<accession>A0A521B4V9</accession>
<evidence type="ECO:0000313" key="3">
    <source>
        <dbReference type="EMBL" id="SMO42109.1"/>
    </source>
</evidence>
<dbReference type="Proteomes" id="UP000319555">
    <property type="component" value="Unassembled WGS sequence"/>
</dbReference>
<keyword evidence="4" id="KW-1185">Reference proteome</keyword>
<feature type="signal peptide" evidence="1">
    <location>
        <begin position="1"/>
        <end position="28"/>
    </location>
</feature>
<protein>
    <recommendedName>
        <fullName evidence="2">DUF2059 domain-containing protein</fullName>
    </recommendedName>
</protein>
<keyword evidence="1" id="KW-0732">Signal</keyword>
<evidence type="ECO:0000259" key="2">
    <source>
        <dbReference type="Pfam" id="PF09832"/>
    </source>
</evidence>
<dbReference type="RefSeq" id="WP_142633842.1">
    <property type="nucleotide sequence ID" value="NZ_FXTE01000001.1"/>
</dbReference>
<dbReference type="InterPro" id="IPR018637">
    <property type="entry name" value="DUF2059"/>
</dbReference>
<evidence type="ECO:0000256" key="1">
    <source>
        <dbReference type="SAM" id="SignalP"/>
    </source>
</evidence>
<proteinExistence type="predicted"/>
<dbReference type="AlphaFoldDB" id="A0A521B4V9"/>
<evidence type="ECO:0000313" key="4">
    <source>
        <dbReference type="Proteomes" id="UP000319555"/>
    </source>
</evidence>